<reference evidence="1 2" key="1">
    <citation type="submission" date="2021-06" db="EMBL/GenBank/DDBJ databases">
        <authorList>
            <person name="Palmer J.M."/>
        </authorList>
    </citation>
    <scope>NUCLEOTIDE SEQUENCE [LARGE SCALE GENOMIC DNA]</scope>
    <source>
        <strain evidence="1 2">XR_2019</strain>
        <tissue evidence="1">Muscle</tissue>
    </source>
</reference>
<dbReference type="EMBL" id="JAHRIM010001231">
    <property type="protein sequence ID" value="MEQ2258704.1"/>
    <property type="molecule type" value="Genomic_DNA"/>
</dbReference>
<name>A0ABV0VNX1_9TELE</name>
<gene>
    <name evidence="1" type="ORF">XENORESO_001350</name>
</gene>
<accession>A0ABV0VNX1</accession>
<sequence>DPVTQNAVTMVVTGLAHSSVSHVYTFFSSSRTTQGCVCQTVPRGSGVTAGAVRGATPHVRAALGVEATSAFPVCLVIT</sequence>
<evidence type="ECO:0000313" key="1">
    <source>
        <dbReference type="EMBL" id="MEQ2258704.1"/>
    </source>
</evidence>
<feature type="non-terminal residue" evidence="1">
    <location>
        <position position="1"/>
    </location>
</feature>
<organism evidence="1 2">
    <name type="scientific">Xenotaenia resolanae</name>
    <dbReference type="NCBI Taxonomy" id="208358"/>
    <lineage>
        <taxon>Eukaryota</taxon>
        <taxon>Metazoa</taxon>
        <taxon>Chordata</taxon>
        <taxon>Craniata</taxon>
        <taxon>Vertebrata</taxon>
        <taxon>Euteleostomi</taxon>
        <taxon>Actinopterygii</taxon>
        <taxon>Neopterygii</taxon>
        <taxon>Teleostei</taxon>
        <taxon>Neoteleostei</taxon>
        <taxon>Acanthomorphata</taxon>
        <taxon>Ovalentaria</taxon>
        <taxon>Atherinomorphae</taxon>
        <taxon>Cyprinodontiformes</taxon>
        <taxon>Goodeidae</taxon>
        <taxon>Xenotaenia</taxon>
    </lineage>
</organism>
<comment type="caution">
    <text evidence="1">The sequence shown here is derived from an EMBL/GenBank/DDBJ whole genome shotgun (WGS) entry which is preliminary data.</text>
</comment>
<keyword evidence="2" id="KW-1185">Reference proteome</keyword>
<proteinExistence type="predicted"/>
<protein>
    <submittedName>
        <fullName evidence="1">Uncharacterized protein</fullName>
    </submittedName>
</protein>
<dbReference type="Proteomes" id="UP001444071">
    <property type="component" value="Unassembled WGS sequence"/>
</dbReference>
<evidence type="ECO:0000313" key="2">
    <source>
        <dbReference type="Proteomes" id="UP001444071"/>
    </source>
</evidence>